<dbReference type="OrthoDB" id="3026777at2759"/>
<proteinExistence type="predicted"/>
<feature type="transmembrane region" description="Helical" evidence="5">
    <location>
        <begin position="425"/>
        <end position="446"/>
    </location>
</feature>
<dbReference type="AlphaFoldDB" id="A0A0D7AEN4"/>
<feature type="transmembrane region" description="Helical" evidence="5">
    <location>
        <begin position="156"/>
        <end position="176"/>
    </location>
</feature>
<organism evidence="6 7">
    <name type="scientific">Fistulina hepatica ATCC 64428</name>
    <dbReference type="NCBI Taxonomy" id="1128425"/>
    <lineage>
        <taxon>Eukaryota</taxon>
        <taxon>Fungi</taxon>
        <taxon>Dikarya</taxon>
        <taxon>Basidiomycota</taxon>
        <taxon>Agaricomycotina</taxon>
        <taxon>Agaricomycetes</taxon>
        <taxon>Agaricomycetidae</taxon>
        <taxon>Agaricales</taxon>
        <taxon>Fistulinaceae</taxon>
        <taxon>Fistulina</taxon>
    </lineage>
</organism>
<sequence>MTKSATDTSAVEMAPADRRCSRRRSCSNAVTGGTTSRSDIRRLALILPVVMVVTFIHAMRASTLHYMYRKFVCNDAASSNDFPYECVHIDGRRRRLNVASSLLEGIVSLLSAGLWGHIGDVYGRAVPFLVSIMGGIIIDMYFFLMPRATFVQQHAIFWAIFANVASACLGGSTAAVGAAHAFFAFTLLVGVSMLMANVGGTLGFRTTQLWSADPRLCGLGFLVTAAASAVVALYVRVVFPKISKEASRRLLKPFTAVSAVLSDRRFCLLCGVTFTSGLAWPVHKLWTVIFRPSARRYQIRGAAIEHWIHLYKVESLLLVLFVIPGAAWYFTRRARRRGLSGIFDVAWLSATLYLLADLIPAGGMCVLAVSTPEVASMLAVLSPLRIGSKPALFAMASFLNSRPQLHAEAQQSTSDENTRHIGVKMGVLTALYHLGASISNLVFPILISKKSPSMPRHLPVFALEIALLNISLTFLGPLCASVSRRVSDATPPTYLPLGQNKEPLTAENEPVVQQDQIGKLALLCRWIIHPKNDVLVIMPYSERRSSTNKEVPKKHSWLCLAAASSSRGHMPYVPYVVSNPTGSCRSCRILQSDVPSQTPEDSGRH</sequence>
<evidence type="ECO:0008006" key="8">
    <source>
        <dbReference type="Google" id="ProtNLM"/>
    </source>
</evidence>
<evidence type="ECO:0000313" key="6">
    <source>
        <dbReference type="EMBL" id="KIY49160.1"/>
    </source>
</evidence>
<dbReference type="PANTHER" id="PTHR23507">
    <property type="entry name" value="ZGC:174356"/>
    <property type="match status" value="1"/>
</dbReference>
<feature type="transmembrane region" description="Helical" evidence="5">
    <location>
        <begin position="310"/>
        <end position="330"/>
    </location>
</feature>
<dbReference type="GO" id="GO:0016020">
    <property type="term" value="C:membrane"/>
    <property type="evidence" value="ECO:0007669"/>
    <property type="project" value="UniProtKB-SubCell"/>
</dbReference>
<gene>
    <name evidence="6" type="ORF">FISHEDRAFT_58461</name>
</gene>
<feature type="transmembrane region" description="Helical" evidence="5">
    <location>
        <begin position="216"/>
        <end position="239"/>
    </location>
</feature>
<keyword evidence="3 5" id="KW-1133">Transmembrane helix</keyword>
<keyword evidence="4 5" id="KW-0472">Membrane</keyword>
<evidence type="ECO:0000256" key="3">
    <source>
        <dbReference type="ARBA" id="ARBA00022989"/>
    </source>
</evidence>
<dbReference type="InterPro" id="IPR036259">
    <property type="entry name" value="MFS_trans_sf"/>
</dbReference>
<comment type="subcellular location">
    <subcellularLocation>
        <location evidence="1">Membrane</location>
        <topology evidence="1">Multi-pass membrane protein</topology>
    </subcellularLocation>
</comment>
<dbReference type="SUPFAM" id="SSF103473">
    <property type="entry name" value="MFS general substrate transporter"/>
    <property type="match status" value="1"/>
</dbReference>
<keyword evidence="7" id="KW-1185">Reference proteome</keyword>
<reference evidence="6 7" key="1">
    <citation type="journal article" date="2015" name="Fungal Genet. Biol.">
        <title>Evolution of novel wood decay mechanisms in Agaricales revealed by the genome sequences of Fistulina hepatica and Cylindrobasidium torrendii.</title>
        <authorList>
            <person name="Floudas D."/>
            <person name="Held B.W."/>
            <person name="Riley R."/>
            <person name="Nagy L.G."/>
            <person name="Koehler G."/>
            <person name="Ransdell A.S."/>
            <person name="Younus H."/>
            <person name="Chow J."/>
            <person name="Chiniquy J."/>
            <person name="Lipzen A."/>
            <person name="Tritt A."/>
            <person name="Sun H."/>
            <person name="Haridas S."/>
            <person name="LaButti K."/>
            <person name="Ohm R.A."/>
            <person name="Kues U."/>
            <person name="Blanchette R.A."/>
            <person name="Grigoriev I.V."/>
            <person name="Minto R.E."/>
            <person name="Hibbett D.S."/>
        </authorList>
    </citation>
    <scope>NUCLEOTIDE SEQUENCE [LARGE SCALE GENOMIC DNA]</scope>
    <source>
        <strain evidence="6 7">ATCC 64428</strain>
    </source>
</reference>
<name>A0A0D7AEN4_9AGAR</name>
<evidence type="ECO:0000256" key="1">
    <source>
        <dbReference type="ARBA" id="ARBA00004141"/>
    </source>
</evidence>
<dbReference type="PANTHER" id="PTHR23507:SF1">
    <property type="entry name" value="FI18259P1-RELATED"/>
    <property type="match status" value="1"/>
</dbReference>
<feature type="transmembrane region" description="Helical" evidence="5">
    <location>
        <begin position="458"/>
        <end position="478"/>
    </location>
</feature>
<evidence type="ECO:0000256" key="2">
    <source>
        <dbReference type="ARBA" id="ARBA00022692"/>
    </source>
</evidence>
<dbReference type="Proteomes" id="UP000054144">
    <property type="component" value="Unassembled WGS sequence"/>
</dbReference>
<dbReference type="GO" id="GO:0022857">
    <property type="term" value="F:transmembrane transporter activity"/>
    <property type="evidence" value="ECO:0007669"/>
    <property type="project" value="TreeGrafter"/>
</dbReference>
<dbReference type="EMBL" id="KN881725">
    <property type="protein sequence ID" value="KIY49160.1"/>
    <property type="molecule type" value="Genomic_DNA"/>
</dbReference>
<feature type="transmembrane region" description="Helical" evidence="5">
    <location>
        <begin position="182"/>
        <end position="204"/>
    </location>
</feature>
<protein>
    <recommendedName>
        <fullName evidence="8">MFS general substrate transporter</fullName>
    </recommendedName>
</protein>
<evidence type="ECO:0000256" key="4">
    <source>
        <dbReference type="ARBA" id="ARBA00023136"/>
    </source>
</evidence>
<feature type="transmembrane region" description="Helical" evidence="5">
    <location>
        <begin position="342"/>
        <end position="369"/>
    </location>
</feature>
<feature type="transmembrane region" description="Helical" evidence="5">
    <location>
        <begin position="124"/>
        <end position="144"/>
    </location>
</feature>
<accession>A0A0D7AEN4</accession>
<evidence type="ECO:0000313" key="7">
    <source>
        <dbReference type="Proteomes" id="UP000054144"/>
    </source>
</evidence>
<evidence type="ECO:0000256" key="5">
    <source>
        <dbReference type="SAM" id="Phobius"/>
    </source>
</evidence>
<feature type="transmembrane region" description="Helical" evidence="5">
    <location>
        <begin position="40"/>
        <end position="59"/>
    </location>
</feature>
<feature type="transmembrane region" description="Helical" evidence="5">
    <location>
        <begin position="98"/>
        <end position="118"/>
    </location>
</feature>
<keyword evidence="2 5" id="KW-0812">Transmembrane</keyword>